<evidence type="ECO:0000313" key="3">
    <source>
        <dbReference type="EMBL" id="MDT3426684.1"/>
    </source>
</evidence>
<comment type="caution">
    <text evidence="3">The sequence shown here is derived from an EMBL/GenBank/DDBJ whole genome shotgun (WGS) entry which is preliminary data.</text>
</comment>
<gene>
    <name evidence="3" type="ORF">J2Z22_002218</name>
</gene>
<dbReference type="EMBL" id="JAUSUY010000008">
    <property type="protein sequence ID" value="MDT3426684.1"/>
    <property type="molecule type" value="Genomic_DNA"/>
</dbReference>
<dbReference type="InterPro" id="IPR000361">
    <property type="entry name" value="ATAP_core_dom"/>
</dbReference>
<name>A0ABU3H778_9BACL</name>
<reference evidence="3 4" key="1">
    <citation type="submission" date="2023-07" db="EMBL/GenBank/DDBJ databases">
        <title>Genomic Encyclopedia of Type Strains, Phase IV (KMG-IV): sequencing the most valuable type-strain genomes for metagenomic binning, comparative biology and taxonomic classification.</title>
        <authorList>
            <person name="Goeker M."/>
        </authorList>
    </citation>
    <scope>NUCLEOTIDE SEQUENCE [LARGE SCALE GENOMIC DNA]</scope>
    <source>
        <strain evidence="3 4">T98</strain>
    </source>
</reference>
<evidence type="ECO:0000313" key="4">
    <source>
        <dbReference type="Proteomes" id="UP001248709"/>
    </source>
</evidence>
<evidence type="ECO:0000259" key="2">
    <source>
        <dbReference type="Pfam" id="PF01521"/>
    </source>
</evidence>
<dbReference type="SUPFAM" id="SSF89360">
    <property type="entry name" value="HesB-like domain"/>
    <property type="match status" value="1"/>
</dbReference>
<sequence length="124" mass="13803">MRIQVTPLASQRLKERLGSRPGTFKLLYDTVDCGCDGIHVLLILDGPDTGDLQVEAGDLPLVVNSQHVIFYEDNLKLDADENTTSFKLSSDSQLYGQNIQVRDMRDLKEPRPDPASLCGIRSRS</sequence>
<organism evidence="3 4">
    <name type="scientific">Paenibacillus forsythiae</name>
    <dbReference type="NCBI Taxonomy" id="365616"/>
    <lineage>
        <taxon>Bacteria</taxon>
        <taxon>Bacillati</taxon>
        <taxon>Bacillota</taxon>
        <taxon>Bacilli</taxon>
        <taxon>Bacillales</taxon>
        <taxon>Paenibacillaceae</taxon>
        <taxon>Paenibacillus</taxon>
    </lineage>
</organism>
<dbReference type="Gene3D" id="2.60.300.12">
    <property type="entry name" value="HesB-like domain"/>
    <property type="match status" value="1"/>
</dbReference>
<evidence type="ECO:0000256" key="1">
    <source>
        <dbReference type="SAM" id="MobiDB-lite"/>
    </source>
</evidence>
<dbReference type="InterPro" id="IPR035903">
    <property type="entry name" value="HesB-like_dom_sf"/>
</dbReference>
<proteinExistence type="predicted"/>
<feature type="region of interest" description="Disordered" evidence="1">
    <location>
        <begin position="101"/>
        <end position="124"/>
    </location>
</feature>
<dbReference type="RefSeq" id="WP_025700471.1">
    <property type="nucleotide sequence ID" value="NZ_JAUSUY010000008.1"/>
</dbReference>
<accession>A0ABU3H778</accession>
<dbReference type="Pfam" id="PF01521">
    <property type="entry name" value="Fe-S_biosyn"/>
    <property type="match status" value="1"/>
</dbReference>
<keyword evidence="4" id="KW-1185">Reference proteome</keyword>
<protein>
    <submittedName>
        <fullName evidence="3">Uncharacterized protein YqkB</fullName>
    </submittedName>
</protein>
<feature type="domain" description="Core" evidence="2">
    <location>
        <begin position="1"/>
        <end position="102"/>
    </location>
</feature>
<dbReference type="Proteomes" id="UP001248709">
    <property type="component" value="Unassembled WGS sequence"/>
</dbReference>
<feature type="compositionally biased region" description="Basic and acidic residues" evidence="1">
    <location>
        <begin position="102"/>
        <end position="112"/>
    </location>
</feature>